<dbReference type="Proteomes" id="UP000281771">
    <property type="component" value="Unassembled WGS sequence"/>
</dbReference>
<evidence type="ECO:0000259" key="2">
    <source>
        <dbReference type="Pfam" id="PF02698"/>
    </source>
</evidence>
<dbReference type="InterPro" id="IPR051599">
    <property type="entry name" value="Cell_Envelope_Assoc"/>
</dbReference>
<protein>
    <submittedName>
        <fullName evidence="3">YdcF family protein</fullName>
    </submittedName>
</protein>
<keyword evidence="1" id="KW-0472">Membrane</keyword>
<evidence type="ECO:0000313" key="4">
    <source>
        <dbReference type="Proteomes" id="UP000281771"/>
    </source>
</evidence>
<dbReference type="GO" id="GO:0005886">
    <property type="term" value="C:plasma membrane"/>
    <property type="evidence" value="ECO:0007669"/>
    <property type="project" value="TreeGrafter"/>
</dbReference>
<sequence>MLKFDKIVQVSFLGGQLVYLVTLFLFLALLFSIWKDNRSVLNPILLISFLIMSYFSVGSFFYERGFGVAHDILFGLGFIILPLIVFFSGIFLIYNGIILLKKEGKSKANLLSLLAGFGVVGFFLLIYIRIQYYQFFINSKLLNVLIVSISWSFLIFGVAFLGFMLYSMLYLFMPKGKQYDFIIIHGAGLLGGERVSPLLEKRILKAIEAYNVLDDKNVKLIVSGGQGPDEKISEAKAMADYIKNNTPLSNEAVLLEDKSTTTYENLLFAKALGETLKPHPRFLFVTNDYHVFRTSMFAKKIKMAGDGLGCKTASYYIPSAFIREFIAGVVYLKWLFVALYVPLVLLLLYSYFG</sequence>
<organism evidence="3 4">
    <name type="scientific">Streptococcus minor</name>
    <dbReference type="NCBI Taxonomy" id="229549"/>
    <lineage>
        <taxon>Bacteria</taxon>
        <taxon>Bacillati</taxon>
        <taxon>Bacillota</taxon>
        <taxon>Bacilli</taxon>
        <taxon>Lactobacillales</taxon>
        <taxon>Streptococcaceae</taxon>
        <taxon>Streptococcus</taxon>
    </lineage>
</organism>
<dbReference type="GO" id="GO:0000270">
    <property type="term" value="P:peptidoglycan metabolic process"/>
    <property type="evidence" value="ECO:0007669"/>
    <property type="project" value="TreeGrafter"/>
</dbReference>
<comment type="caution">
    <text evidence="3">The sequence shown here is derived from an EMBL/GenBank/DDBJ whole genome shotgun (WGS) entry which is preliminary data.</text>
</comment>
<name>A0A3P1VBZ2_9STRE</name>
<feature type="transmembrane region" description="Helical" evidence="1">
    <location>
        <begin position="110"/>
        <end position="130"/>
    </location>
</feature>
<evidence type="ECO:0000313" key="3">
    <source>
        <dbReference type="EMBL" id="RRD31679.1"/>
    </source>
</evidence>
<feature type="transmembrane region" description="Helical" evidence="1">
    <location>
        <begin position="40"/>
        <end position="62"/>
    </location>
</feature>
<dbReference type="CDD" id="cd06259">
    <property type="entry name" value="YdcF-like"/>
    <property type="match status" value="1"/>
</dbReference>
<dbReference type="Gene3D" id="3.40.50.620">
    <property type="entry name" value="HUPs"/>
    <property type="match status" value="1"/>
</dbReference>
<dbReference type="InterPro" id="IPR014729">
    <property type="entry name" value="Rossmann-like_a/b/a_fold"/>
</dbReference>
<gene>
    <name evidence="3" type="ORF">EII38_05580</name>
</gene>
<dbReference type="GO" id="GO:0043164">
    <property type="term" value="P:Gram-negative-bacterium-type cell wall biogenesis"/>
    <property type="evidence" value="ECO:0007669"/>
    <property type="project" value="TreeGrafter"/>
</dbReference>
<dbReference type="PANTHER" id="PTHR30336:SF18">
    <property type="entry name" value="MEMBRANE PROTEIN"/>
    <property type="match status" value="1"/>
</dbReference>
<feature type="transmembrane region" description="Helical" evidence="1">
    <location>
        <begin position="142"/>
        <end position="172"/>
    </location>
</feature>
<dbReference type="AlphaFoldDB" id="A0A3P1VBZ2"/>
<accession>A0A3P1VBZ2</accession>
<proteinExistence type="predicted"/>
<keyword evidence="1" id="KW-0812">Transmembrane</keyword>
<dbReference type="Pfam" id="PF02698">
    <property type="entry name" value="DUF218"/>
    <property type="match status" value="1"/>
</dbReference>
<feature type="transmembrane region" description="Helical" evidence="1">
    <location>
        <begin position="12"/>
        <end position="33"/>
    </location>
</feature>
<reference evidence="3 4" key="1">
    <citation type="submission" date="2018-11" db="EMBL/GenBank/DDBJ databases">
        <title>Genomes From Bacteria Associated with the Canine Oral Cavity: a Test Case for Automated Genome-Based Taxonomic Assignment.</title>
        <authorList>
            <person name="Coil D.A."/>
            <person name="Jospin G."/>
            <person name="Darling A.E."/>
            <person name="Wallis C."/>
            <person name="Davis I.J."/>
            <person name="Harris S."/>
            <person name="Eisen J.A."/>
            <person name="Holcombe L.J."/>
            <person name="O'Flynn C."/>
        </authorList>
    </citation>
    <scope>NUCLEOTIDE SEQUENCE [LARGE SCALE GENOMIC DNA]</scope>
    <source>
        <strain evidence="3 4">OH4621_COT-116</strain>
    </source>
</reference>
<keyword evidence="4" id="KW-1185">Reference proteome</keyword>
<keyword evidence="1" id="KW-1133">Transmembrane helix</keyword>
<dbReference type="PANTHER" id="PTHR30336">
    <property type="entry name" value="INNER MEMBRANE PROTEIN, PROBABLE PERMEASE"/>
    <property type="match status" value="1"/>
</dbReference>
<evidence type="ECO:0000256" key="1">
    <source>
        <dbReference type="SAM" id="Phobius"/>
    </source>
</evidence>
<feature type="transmembrane region" description="Helical" evidence="1">
    <location>
        <begin position="331"/>
        <end position="352"/>
    </location>
</feature>
<feature type="transmembrane region" description="Helical" evidence="1">
    <location>
        <begin position="74"/>
        <end position="98"/>
    </location>
</feature>
<dbReference type="EMBL" id="RQZA01000003">
    <property type="protein sequence ID" value="RRD31679.1"/>
    <property type="molecule type" value="Genomic_DNA"/>
</dbReference>
<feature type="domain" description="DUF218" evidence="2">
    <location>
        <begin position="180"/>
        <end position="326"/>
    </location>
</feature>
<dbReference type="InterPro" id="IPR003848">
    <property type="entry name" value="DUF218"/>
</dbReference>